<dbReference type="AlphaFoldDB" id="A0A1E3AYL1"/>
<feature type="domain" description="Cobalamin biosynthesis protein CobT VWA" evidence="2">
    <location>
        <begin position="536"/>
        <end position="608"/>
    </location>
</feature>
<feature type="region of interest" description="Disordered" evidence="1">
    <location>
        <begin position="262"/>
        <end position="288"/>
    </location>
</feature>
<dbReference type="InterPro" id="IPR036465">
    <property type="entry name" value="vWFA_dom_sf"/>
</dbReference>
<dbReference type="EMBL" id="MCGI01000001">
    <property type="protein sequence ID" value="ODM13783.1"/>
    <property type="molecule type" value="Genomic_DNA"/>
</dbReference>
<dbReference type="Proteomes" id="UP000095003">
    <property type="component" value="Unassembled WGS sequence"/>
</dbReference>
<evidence type="ECO:0000313" key="3">
    <source>
        <dbReference type="EMBL" id="ODM13783.1"/>
    </source>
</evidence>
<dbReference type="InterPro" id="IPR051928">
    <property type="entry name" value="NorD/CobT"/>
</dbReference>
<name>A0A1E3AYL1_9FIRM</name>
<protein>
    <submittedName>
        <fullName evidence="3">Cobalamin biosynthesis protein CobT VWA domain protein</fullName>
    </submittedName>
</protein>
<evidence type="ECO:0000256" key="1">
    <source>
        <dbReference type="SAM" id="MobiDB-lite"/>
    </source>
</evidence>
<dbReference type="CDD" id="cd01454">
    <property type="entry name" value="vWA_norD_type"/>
    <property type="match status" value="1"/>
</dbReference>
<comment type="caution">
    <text evidence="3">The sequence shown here is derived from an EMBL/GenBank/DDBJ whole genome shotgun (WGS) entry which is preliminary data.</text>
</comment>
<evidence type="ECO:0000259" key="2">
    <source>
        <dbReference type="Pfam" id="PF11775"/>
    </source>
</evidence>
<feature type="compositionally biased region" description="Basic and acidic residues" evidence="1">
    <location>
        <begin position="268"/>
        <end position="281"/>
    </location>
</feature>
<evidence type="ECO:0000313" key="4">
    <source>
        <dbReference type="Proteomes" id="UP000095003"/>
    </source>
</evidence>
<dbReference type="PANTHER" id="PTHR41248">
    <property type="entry name" value="NORD PROTEIN"/>
    <property type="match status" value="1"/>
</dbReference>
<accession>A0A1E3AYL1</accession>
<proteinExistence type="predicted"/>
<reference evidence="3 4" key="1">
    <citation type="submission" date="2016-07" db="EMBL/GenBank/DDBJ databases">
        <title>Characterization of isolates of Eisenbergiella tayi derived from blood cultures, using whole genome sequencing.</title>
        <authorList>
            <person name="Burdz T."/>
            <person name="Wiebe D."/>
            <person name="Huynh C."/>
            <person name="Bernard K."/>
        </authorList>
    </citation>
    <scope>NUCLEOTIDE SEQUENCE [LARGE SCALE GENOMIC DNA]</scope>
    <source>
        <strain evidence="3 4">NML 120489</strain>
    </source>
</reference>
<dbReference type="Gene3D" id="3.40.50.410">
    <property type="entry name" value="von Willebrand factor, type A domain"/>
    <property type="match status" value="1"/>
</dbReference>
<sequence>MTCWDLSENAGIAVTDNRVIHLNAGNFLTRSFPTRSLRADSLIGLAGHECGHILFSDFTMLELYSQSLRNGRFYPEEPEPAAAALEKNLLEIKDCLKNKEESAIRALSHISHSLVNIMEDIYIESRICDEFAGSFRTGILLNNLRFAEEMNTVLDEINRQNHEVFIIMNLLIQYAKTGDINNLGGYKGPYLNVVYECIPYIDEASYDDDSRIRFDAANKLLLLLWPYMKSFINQIREDIENDTSHAQEALRTQLAKVVPLPNSTGRASKIDNKSSNIKHENTEDDEERERIQKVLDYEKGRMALEKTDTLHEDGDGGTEYENDFSGSGYVSQAEADMHRIMTQLAEDSVYSQYEENLTEELQQEAVKIRYGNAHQGIHVKVNRMSYVSPEYMEAYQQVAPPLLLLSKRLQKQVSQQLKDYKSGGKLDNLPMGKRINIRNAVHNDGRIFYKRNLPNDRADIAVAVLNDESGSMSSFDRITYARAASIILHDFCKSLEIPIAIYGHTEDYEVELYSYAEFDSLDNKDPYRLMDMSSRSGNRDGAAIRFVAERLLQRPETVRLLFIISDGQPAADGYQGTEAEADIRGIKQEYTRKGIRFIAAAIGSDKPNIHRIYGDCFLDITNLEKLPISLGKLIIQQIRHHIAA</sequence>
<dbReference type="Pfam" id="PF11775">
    <property type="entry name" value="CobT_C"/>
    <property type="match status" value="1"/>
</dbReference>
<dbReference type="SUPFAM" id="SSF53300">
    <property type="entry name" value="vWA-like"/>
    <property type="match status" value="1"/>
</dbReference>
<dbReference type="InterPro" id="IPR025861">
    <property type="entry name" value="CobT_VWA_dom"/>
</dbReference>
<organism evidence="3 4">
    <name type="scientific">Eisenbergiella tayi</name>
    <dbReference type="NCBI Taxonomy" id="1432052"/>
    <lineage>
        <taxon>Bacteria</taxon>
        <taxon>Bacillati</taxon>
        <taxon>Bacillota</taxon>
        <taxon>Clostridia</taxon>
        <taxon>Lachnospirales</taxon>
        <taxon>Lachnospiraceae</taxon>
        <taxon>Eisenbergiella</taxon>
    </lineage>
</organism>
<dbReference type="PANTHER" id="PTHR41248:SF1">
    <property type="entry name" value="NORD PROTEIN"/>
    <property type="match status" value="1"/>
</dbReference>
<gene>
    <name evidence="3" type="ORF">BEH84_01502</name>
</gene>
<dbReference type="PATRIC" id="fig|1432052.3.peg.1643"/>